<reference evidence="2" key="1">
    <citation type="journal article" date="2019" name="Int. J. Syst. Evol. Microbiol.">
        <title>The Global Catalogue of Microorganisms (GCM) 10K type strain sequencing project: providing services to taxonomists for standard genome sequencing and annotation.</title>
        <authorList>
            <consortium name="The Broad Institute Genomics Platform"/>
            <consortium name="The Broad Institute Genome Sequencing Center for Infectious Disease"/>
            <person name="Wu L."/>
            <person name="Ma J."/>
        </authorList>
    </citation>
    <scope>NUCLEOTIDE SEQUENCE [LARGE SCALE GENOMIC DNA]</scope>
    <source>
        <strain evidence="2">JCM 4350</strain>
    </source>
</reference>
<evidence type="ECO:0000313" key="2">
    <source>
        <dbReference type="Proteomes" id="UP000659767"/>
    </source>
</evidence>
<dbReference type="RefSeq" id="WP_199888820.1">
    <property type="nucleotide sequence ID" value="NZ_BMSZ01000012.1"/>
</dbReference>
<proteinExistence type="predicted"/>
<evidence type="ECO:0000313" key="1">
    <source>
        <dbReference type="EMBL" id="GGS63311.1"/>
    </source>
</evidence>
<keyword evidence="2" id="KW-1185">Reference proteome</keyword>
<organism evidence="1 2">
    <name type="scientific">Streptomyces badius</name>
    <dbReference type="NCBI Taxonomy" id="1941"/>
    <lineage>
        <taxon>Bacteria</taxon>
        <taxon>Bacillati</taxon>
        <taxon>Actinomycetota</taxon>
        <taxon>Actinomycetes</taxon>
        <taxon>Kitasatosporales</taxon>
        <taxon>Streptomycetaceae</taxon>
        <taxon>Streptomyces</taxon>
    </lineage>
</organism>
<gene>
    <name evidence="1" type="ORF">GCM10010253_42700</name>
</gene>
<dbReference type="Proteomes" id="UP000659767">
    <property type="component" value="Unassembled WGS sequence"/>
</dbReference>
<sequence>MTAEQAEPKTVIVPVSTLNDMRDANALLRRRNSAMQTLIATHIARALDSREKGRWVAAVELAKGLDEADSNVDQQVDDWLEENGWDPRSAWKTPADLTPHAEPWASKPDITADVPEPVRRVVVECLADMLLDRGDDWHAEQARRFTFALKAEGADLTGAIEKRITALTLGPDPSDPPF</sequence>
<dbReference type="EMBL" id="BMSZ01000012">
    <property type="protein sequence ID" value="GGS63311.1"/>
    <property type="molecule type" value="Genomic_DNA"/>
</dbReference>
<name>A0ABQ2TCC7_STRBA</name>
<accession>A0ABQ2TCC7</accession>
<comment type="caution">
    <text evidence="1">The sequence shown here is derived from an EMBL/GenBank/DDBJ whole genome shotgun (WGS) entry which is preliminary data.</text>
</comment>
<protein>
    <submittedName>
        <fullName evidence="1">Uncharacterized protein</fullName>
    </submittedName>
</protein>